<evidence type="ECO:0000313" key="10">
    <source>
        <dbReference type="EMBL" id="APG25090.1"/>
    </source>
</evidence>
<keyword evidence="5" id="KW-0560">Oxidoreductase</keyword>
<dbReference type="SMART" id="SM00790">
    <property type="entry name" value="AFOR_N"/>
    <property type="match status" value="1"/>
</dbReference>
<dbReference type="EMBL" id="CP015518">
    <property type="protein sequence ID" value="APG25090.1"/>
    <property type="molecule type" value="Genomic_DNA"/>
</dbReference>
<evidence type="ECO:0000256" key="5">
    <source>
        <dbReference type="ARBA" id="ARBA00023002"/>
    </source>
</evidence>
<dbReference type="GO" id="GO:0046872">
    <property type="term" value="F:metal ion binding"/>
    <property type="evidence" value="ECO:0007669"/>
    <property type="project" value="UniProtKB-KW"/>
</dbReference>
<dbReference type="InterPro" id="IPR051919">
    <property type="entry name" value="W-dependent_AOR"/>
</dbReference>
<dbReference type="GO" id="GO:0009055">
    <property type="term" value="F:electron transfer activity"/>
    <property type="evidence" value="ECO:0007669"/>
    <property type="project" value="InterPro"/>
</dbReference>
<feature type="domain" description="Aldehyde ferredoxin oxidoreductase N-terminal" evidence="9">
    <location>
        <begin position="5"/>
        <end position="209"/>
    </location>
</feature>
<dbReference type="OrthoDB" id="9763894at2"/>
<evidence type="ECO:0000256" key="3">
    <source>
        <dbReference type="ARBA" id="ARBA00022485"/>
    </source>
</evidence>
<organism evidence="10 11">
    <name type="scientific">Syntrophotalea acetylenica</name>
    <name type="common">Pelobacter acetylenicus</name>
    <dbReference type="NCBI Taxonomy" id="29542"/>
    <lineage>
        <taxon>Bacteria</taxon>
        <taxon>Pseudomonadati</taxon>
        <taxon>Thermodesulfobacteriota</taxon>
        <taxon>Desulfuromonadia</taxon>
        <taxon>Desulfuromonadales</taxon>
        <taxon>Syntrophotaleaceae</taxon>
        <taxon>Syntrophotalea</taxon>
    </lineage>
</organism>
<evidence type="ECO:0000256" key="4">
    <source>
        <dbReference type="ARBA" id="ARBA00022723"/>
    </source>
</evidence>
<dbReference type="SUPFAM" id="SSF56228">
    <property type="entry name" value="Aldehyde ferredoxin oxidoreductase, N-terminal domain"/>
    <property type="match status" value="1"/>
</dbReference>
<dbReference type="GO" id="GO:0016625">
    <property type="term" value="F:oxidoreductase activity, acting on the aldehyde or oxo group of donors, iron-sulfur protein as acceptor"/>
    <property type="evidence" value="ECO:0007669"/>
    <property type="project" value="InterPro"/>
</dbReference>
<dbReference type="PANTHER" id="PTHR30038">
    <property type="entry name" value="ALDEHYDE FERREDOXIN OXIDOREDUCTASE"/>
    <property type="match status" value="1"/>
</dbReference>
<evidence type="ECO:0000313" key="11">
    <source>
        <dbReference type="Proteomes" id="UP000182264"/>
    </source>
</evidence>
<dbReference type="Proteomes" id="UP000182264">
    <property type="component" value="Chromosome"/>
</dbReference>
<dbReference type="Gene3D" id="1.10.569.10">
    <property type="entry name" value="Aldehyde Ferredoxin Oxidoreductase Protein, subunit A, domain 2"/>
    <property type="match status" value="1"/>
</dbReference>
<dbReference type="STRING" id="29542.A6070_02695"/>
<keyword evidence="7" id="KW-0411">Iron-sulfur</keyword>
<dbReference type="RefSeq" id="WP_072286939.1">
    <property type="nucleotide sequence ID" value="NZ_CP015455.1"/>
</dbReference>
<dbReference type="PANTHER" id="PTHR30038:SF0">
    <property type="entry name" value="TUNGSTEN-CONTAINING ALDEHYDE FERREDOXIN OXIDOREDUCTASE"/>
    <property type="match status" value="1"/>
</dbReference>
<dbReference type="InterPro" id="IPR001203">
    <property type="entry name" value="OxRdtase_Ald_Fedxn_C"/>
</dbReference>
<comment type="similarity">
    <text evidence="2">Belongs to the AOR/FOR family.</text>
</comment>
<evidence type="ECO:0000259" key="9">
    <source>
        <dbReference type="SMART" id="SM00790"/>
    </source>
</evidence>
<keyword evidence="4" id="KW-0479">Metal-binding</keyword>
<dbReference type="Pfam" id="PF01314">
    <property type="entry name" value="AFOR_C"/>
    <property type="match status" value="1"/>
</dbReference>
<evidence type="ECO:0000256" key="7">
    <source>
        <dbReference type="ARBA" id="ARBA00023014"/>
    </source>
</evidence>
<dbReference type="InterPro" id="IPR013985">
    <property type="entry name" value="Ald_Fedxn_OxRdtase_dom3"/>
</dbReference>
<dbReference type="InterPro" id="IPR036503">
    <property type="entry name" value="Ald_Fedxn_OxRdtase_N_sf"/>
</dbReference>
<gene>
    <name evidence="10" type="ORF">A7E75_08720</name>
</gene>
<keyword evidence="11" id="KW-1185">Reference proteome</keyword>
<reference evidence="10 11" key="1">
    <citation type="journal article" date="2017" name="Genome Announc.">
        <title>Complete Genome Sequences of Two Acetylene-Fermenting Pelobacter acetylenicus Strains.</title>
        <authorList>
            <person name="Sutton J.M."/>
            <person name="Baesman S.M."/>
            <person name="Fierst J.L."/>
            <person name="Poret-Peterson A.T."/>
            <person name="Oremland R.S."/>
            <person name="Dunlap D.S."/>
            <person name="Akob D.M."/>
        </authorList>
    </citation>
    <scope>NUCLEOTIDE SEQUENCE [LARGE SCALE GENOMIC DNA]</scope>
    <source>
        <strain evidence="10 11">DSM 3247</strain>
    </source>
</reference>
<dbReference type="InterPro" id="IPR013983">
    <property type="entry name" value="Ald_Fedxn_OxRdtase_N"/>
</dbReference>
<dbReference type="Gene3D" id="1.10.599.10">
    <property type="entry name" value="Aldehyde Ferredoxin Oxidoreductase Protein, subunit A, domain 3"/>
    <property type="match status" value="1"/>
</dbReference>
<proteinExistence type="inferred from homology"/>
<dbReference type="InterPro" id="IPR036021">
    <property type="entry name" value="Tungsten_al_ferr_oxy-like_C"/>
</dbReference>
<dbReference type="KEGG" id="pace:A6070_02695"/>
<keyword evidence="6" id="KW-0408">Iron</keyword>
<name>A0A1L3GGS1_SYNAC</name>
<comment type="cofactor">
    <cofactor evidence="8">
        <name>tungstopterin</name>
        <dbReference type="ChEBI" id="CHEBI:30402"/>
    </cofactor>
</comment>
<dbReference type="AlphaFoldDB" id="A0A1L3GGS1"/>
<dbReference type="InterPro" id="IPR013984">
    <property type="entry name" value="Ald_Fedxn_OxRdtase_dom2"/>
</dbReference>
<protein>
    <recommendedName>
        <fullName evidence="9">Aldehyde ferredoxin oxidoreductase N-terminal domain-containing protein</fullName>
    </recommendedName>
</protein>
<keyword evidence="3" id="KW-0004">4Fe-4S</keyword>
<dbReference type="Pfam" id="PF02730">
    <property type="entry name" value="AFOR_N"/>
    <property type="match status" value="1"/>
</dbReference>
<accession>A0A1L3GGS1</accession>
<evidence type="ECO:0000256" key="6">
    <source>
        <dbReference type="ARBA" id="ARBA00023004"/>
    </source>
</evidence>
<dbReference type="GO" id="GO:0051539">
    <property type="term" value="F:4 iron, 4 sulfur cluster binding"/>
    <property type="evidence" value="ECO:0007669"/>
    <property type="project" value="UniProtKB-KW"/>
</dbReference>
<evidence type="ECO:0000256" key="1">
    <source>
        <dbReference type="ARBA" id="ARBA00001966"/>
    </source>
</evidence>
<evidence type="ECO:0000256" key="8">
    <source>
        <dbReference type="ARBA" id="ARBA00049934"/>
    </source>
</evidence>
<dbReference type="SUPFAM" id="SSF48310">
    <property type="entry name" value="Aldehyde ferredoxin oxidoreductase, C-terminal domains"/>
    <property type="match status" value="1"/>
</dbReference>
<dbReference type="Gene3D" id="3.60.9.10">
    <property type="entry name" value="Aldehyde ferredoxin oxidoreductase, N-terminal domain"/>
    <property type="match status" value="1"/>
</dbReference>
<comment type="cofactor">
    <cofactor evidence="1">
        <name>[4Fe-4S] cluster</name>
        <dbReference type="ChEBI" id="CHEBI:49883"/>
    </cofactor>
</comment>
<evidence type="ECO:0000256" key="2">
    <source>
        <dbReference type="ARBA" id="ARBA00011032"/>
    </source>
</evidence>
<sequence length="628" mass="68881">MLGGYWQKIAVIDLTTETVEYLRPSEEDLKKFIGGSGLGAKLLYENTRAGIDPLGPENVLICMTGPYNGTKVAQAGRWELITKGPLTGIYLESDCGGKWGGALKACGLDGLMVKGKAKQPVYITIVDDDIQIKKADQLWGKGTFETDRLLKEELGKGSQAISIGQAGEKLVKIASIMTDGREGRTAGRGGGGAVMGSKNLKAIACKGSKNVPIARPEPYEEMIQKFRENFKDVYDGPLGTYGTSCAVEIFNDVGDLPIKNWLWGHWDKAEKVSGQHLAKTILKKRYHCGNCLIGCGRTVEIPSGAFKMEKGGGPEYETLGMLGSNCLIDDVEAISKGAEFCNDYGIDTISASALISFLMEAWEHGMIDESDTDGLEMTWGNGLAMVEMIRKIALREGIGDPCSQGILEAIKRVGPASAEFAVHVKGMDFPAHDPRGRGGLGVAYATSNRGACHMQAYNQDFEGEGCLNIADLGYDAPMPPYTNEGKGKFVADMQNFMSMMDSLKLCKFSVFGGMTVGPMTQFLNHIVGWDLTNEQWIECGERIFNMKRLFNTREGVSRKDDTLPPRILASPRQGGSGDYVPDLGYQLRDYYRARNWDEWGIPTPETLKRLGLDQYDYRKGKRTTENQR</sequence>